<accession>A0ABP8K0L4</accession>
<evidence type="ECO:0000256" key="2">
    <source>
        <dbReference type="ARBA" id="ARBA00022679"/>
    </source>
</evidence>
<dbReference type="PANTHER" id="PTHR21599:SF0">
    <property type="entry name" value="GLYCERATE KINASE"/>
    <property type="match status" value="1"/>
</dbReference>
<dbReference type="InterPro" id="IPR004381">
    <property type="entry name" value="Glycerate_kinase"/>
</dbReference>
<keyword evidence="6" id="KW-1185">Reference proteome</keyword>
<dbReference type="Proteomes" id="UP001500390">
    <property type="component" value="Unassembled WGS sequence"/>
</dbReference>
<evidence type="ECO:0000256" key="3">
    <source>
        <dbReference type="ARBA" id="ARBA00022777"/>
    </source>
</evidence>
<proteinExistence type="inferred from homology"/>
<dbReference type="Pfam" id="PF02595">
    <property type="entry name" value="Gly_kinase"/>
    <property type="match status" value="1"/>
</dbReference>
<dbReference type="Gene3D" id="3.90.1510.10">
    <property type="entry name" value="Glycerate kinase, domain 2"/>
    <property type="match status" value="1"/>
</dbReference>
<dbReference type="GO" id="GO:0016301">
    <property type="term" value="F:kinase activity"/>
    <property type="evidence" value="ECO:0007669"/>
    <property type="project" value="UniProtKB-KW"/>
</dbReference>
<dbReference type="InterPro" id="IPR018197">
    <property type="entry name" value="Glycerate_kinase_RE-like"/>
</dbReference>
<evidence type="ECO:0000313" key="6">
    <source>
        <dbReference type="Proteomes" id="UP001500390"/>
    </source>
</evidence>
<keyword evidence="3 4" id="KW-0418">Kinase</keyword>
<dbReference type="Gene3D" id="3.40.50.10350">
    <property type="entry name" value="Glycerate kinase, domain 1"/>
    <property type="match status" value="1"/>
</dbReference>
<reference evidence="6" key="1">
    <citation type="journal article" date="2019" name="Int. J. Syst. Evol. Microbiol.">
        <title>The Global Catalogue of Microorganisms (GCM) 10K type strain sequencing project: providing services to taxonomists for standard genome sequencing and annotation.</title>
        <authorList>
            <consortium name="The Broad Institute Genomics Platform"/>
            <consortium name="The Broad Institute Genome Sequencing Center for Infectious Disease"/>
            <person name="Wu L."/>
            <person name="Ma J."/>
        </authorList>
    </citation>
    <scope>NUCLEOTIDE SEQUENCE [LARGE SCALE GENOMIC DNA]</scope>
    <source>
        <strain evidence="6">JCM 17738</strain>
    </source>
</reference>
<keyword evidence="2 4" id="KW-0808">Transferase</keyword>
<dbReference type="InterPro" id="IPR018193">
    <property type="entry name" value="Glyc_kinase_flavodox-like_fold"/>
</dbReference>
<dbReference type="NCBIfam" id="TIGR00045">
    <property type="entry name" value="glycerate kinase"/>
    <property type="match status" value="1"/>
</dbReference>
<gene>
    <name evidence="5" type="ORF">GCM10023153_24300</name>
</gene>
<dbReference type="PANTHER" id="PTHR21599">
    <property type="entry name" value="GLYCERATE KINASE"/>
    <property type="match status" value="1"/>
</dbReference>
<dbReference type="EMBL" id="BAABFX010000033">
    <property type="protein sequence ID" value="GAA4398917.1"/>
    <property type="molecule type" value="Genomic_DNA"/>
</dbReference>
<evidence type="ECO:0000256" key="1">
    <source>
        <dbReference type="ARBA" id="ARBA00006284"/>
    </source>
</evidence>
<evidence type="ECO:0000313" key="5">
    <source>
        <dbReference type="EMBL" id="GAA4398917.1"/>
    </source>
</evidence>
<comment type="similarity">
    <text evidence="1 4">Belongs to the glycerate kinase type-1 family.</text>
</comment>
<sequence length="388" mass="39386">MRVLIAPDSFGSTLGPVQAATAMAAGWAEGAPHDEVEVLPLSDGGPGFLDVLMRALGGTTIATTVSDPLGREVPAAVLLVERDERRTAYVEAAQASGLHLLGADERNPSITGTWGVGQLLEAALATGPDKVVVGVGGSGTHDAGAGMLCALGAGPASELARGGRHLATVSDDVLLGLPGVIDRWRGVDLVLATDDDTPLLGLQGTSAVDAPRKGASPEQAQALEAALGRFTEVVGRSLPTPQVDLLSGMPWRLDREPGAGAAGGLGYALLALGARRASAVGEVLRECGFGVAAARSDLVVTGAGLVDWRQARDSVVAGVAAATMETARPTVLIAGECLLGRRETMTMGFAGSYAVAQTPAELEAMVADPVATLARRTARVASTWSPGR</sequence>
<dbReference type="PIRSF" id="PIRSF006078">
    <property type="entry name" value="GlxK"/>
    <property type="match status" value="1"/>
</dbReference>
<protein>
    <submittedName>
        <fullName evidence="5">Glycerate kinase</fullName>
    </submittedName>
</protein>
<dbReference type="SUPFAM" id="SSF110738">
    <property type="entry name" value="Glycerate kinase I"/>
    <property type="match status" value="1"/>
</dbReference>
<name>A0ABP8K0L4_9MICO</name>
<organism evidence="5 6">
    <name type="scientific">Ornithinibacter aureus</name>
    <dbReference type="NCBI Taxonomy" id="622664"/>
    <lineage>
        <taxon>Bacteria</taxon>
        <taxon>Bacillati</taxon>
        <taxon>Actinomycetota</taxon>
        <taxon>Actinomycetes</taxon>
        <taxon>Micrococcales</taxon>
        <taxon>Intrasporangiaceae</taxon>
        <taxon>Ornithinibacter</taxon>
    </lineage>
</organism>
<evidence type="ECO:0000256" key="4">
    <source>
        <dbReference type="PIRNR" id="PIRNR006078"/>
    </source>
</evidence>
<dbReference type="InterPro" id="IPR036129">
    <property type="entry name" value="Glycerate_kinase_sf"/>
</dbReference>
<comment type="caution">
    <text evidence="5">The sequence shown here is derived from an EMBL/GenBank/DDBJ whole genome shotgun (WGS) entry which is preliminary data.</text>
</comment>
<dbReference type="RefSeq" id="WP_159899683.1">
    <property type="nucleotide sequence ID" value="NZ_BAABFX010000033.1"/>
</dbReference>